<feature type="region of interest" description="Disordered" evidence="2">
    <location>
        <begin position="546"/>
        <end position="572"/>
    </location>
</feature>
<reference evidence="4" key="2">
    <citation type="journal article" date="2023" name="Int. J. Mol. Sci.">
        <title>De Novo Assembly and Annotation of 11 Diverse Shrub Willow (Salix) Genomes Reveals Novel Gene Organization in Sex-Linked Regions.</title>
        <authorList>
            <person name="Hyden B."/>
            <person name="Feng K."/>
            <person name="Yates T.B."/>
            <person name="Jawdy S."/>
            <person name="Cereghino C."/>
            <person name="Smart L.B."/>
            <person name="Muchero W."/>
        </authorList>
    </citation>
    <scope>NUCLEOTIDE SEQUENCE</scope>
    <source>
        <tissue evidence="4">Shoot tip</tissue>
    </source>
</reference>
<dbReference type="AlphaFoldDB" id="A0A9Q0US85"/>
<dbReference type="PANTHER" id="PTHR46366:SF1">
    <property type="entry name" value="PDZ DOMAIN-CONTAINING PROTEIN C1685.05"/>
    <property type="match status" value="1"/>
</dbReference>
<proteinExistence type="inferred from homology"/>
<dbReference type="InterPro" id="IPR001478">
    <property type="entry name" value="PDZ"/>
</dbReference>
<keyword evidence="4" id="KW-0378">Hydrolase</keyword>
<dbReference type="EMBL" id="JAPFFK010000011">
    <property type="protein sequence ID" value="KAJ6735126.1"/>
    <property type="molecule type" value="Genomic_DNA"/>
</dbReference>
<dbReference type="Proteomes" id="UP001151532">
    <property type="component" value="Chromosome 17"/>
</dbReference>
<dbReference type="OrthoDB" id="4217619at2759"/>
<dbReference type="InterPro" id="IPR025926">
    <property type="entry name" value="PDZ-like_dom"/>
</dbReference>
<dbReference type="InterPro" id="IPR001940">
    <property type="entry name" value="Peptidase_S1C"/>
</dbReference>
<accession>A0A9Q0US85</accession>
<feature type="domain" description="PDZ" evidence="3">
    <location>
        <begin position="281"/>
        <end position="356"/>
    </location>
</feature>
<evidence type="ECO:0000313" key="5">
    <source>
        <dbReference type="Proteomes" id="UP001151532"/>
    </source>
</evidence>
<dbReference type="CDD" id="cd06786">
    <property type="entry name" value="cpPDZ1_ScNma111-like"/>
    <property type="match status" value="1"/>
</dbReference>
<dbReference type="Gene3D" id="2.40.10.10">
    <property type="entry name" value="Trypsin-like serine proteases"/>
    <property type="match status" value="2"/>
</dbReference>
<dbReference type="Pfam" id="PF13365">
    <property type="entry name" value="Trypsin_2"/>
    <property type="match status" value="1"/>
</dbReference>
<dbReference type="SUPFAM" id="SSF50156">
    <property type="entry name" value="PDZ domain-like"/>
    <property type="match status" value="2"/>
</dbReference>
<protein>
    <submittedName>
        <fullName evidence="4">PRO-APOPTOTIC SERINE PROTEASE NMA111</fullName>
    </submittedName>
</protein>
<dbReference type="GO" id="GO:0004252">
    <property type="term" value="F:serine-type endopeptidase activity"/>
    <property type="evidence" value="ECO:0007669"/>
    <property type="project" value="InterPro"/>
</dbReference>
<evidence type="ECO:0000256" key="1">
    <source>
        <dbReference type="ARBA" id="ARBA00010541"/>
    </source>
</evidence>
<dbReference type="Pfam" id="PF12812">
    <property type="entry name" value="PDZ_1"/>
    <property type="match status" value="2"/>
</dbReference>
<comment type="similarity">
    <text evidence="1">Belongs to the peptidase S1C family.</text>
</comment>
<name>A0A9Q0US85_SALPP</name>
<evidence type="ECO:0000256" key="2">
    <source>
        <dbReference type="SAM" id="MobiDB-lite"/>
    </source>
</evidence>
<dbReference type="InterPro" id="IPR009003">
    <property type="entry name" value="Peptidase_S1_PA"/>
</dbReference>
<keyword evidence="4" id="KW-0645">Protease</keyword>
<dbReference type="SUPFAM" id="SSF50494">
    <property type="entry name" value="Trypsin-like serine proteases"/>
    <property type="match status" value="2"/>
</dbReference>
<comment type="caution">
    <text evidence="4">The sequence shown here is derived from an EMBL/GenBank/DDBJ whole genome shotgun (WGS) entry which is preliminary data.</text>
</comment>
<dbReference type="SMART" id="SM00228">
    <property type="entry name" value="PDZ"/>
    <property type="match status" value="2"/>
</dbReference>
<dbReference type="InterPro" id="IPR036034">
    <property type="entry name" value="PDZ_sf"/>
</dbReference>
<dbReference type="PRINTS" id="PR00834">
    <property type="entry name" value="PROTEASES2C"/>
</dbReference>
<keyword evidence="5" id="KW-1185">Reference proteome</keyword>
<feature type="compositionally biased region" description="Basic and acidic residues" evidence="2">
    <location>
        <begin position="549"/>
        <end position="567"/>
    </location>
</feature>
<feature type="domain" description="PDZ" evidence="3">
    <location>
        <begin position="960"/>
        <end position="1029"/>
    </location>
</feature>
<organism evidence="4 5">
    <name type="scientific">Salix purpurea</name>
    <name type="common">Purple osier willow</name>
    <dbReference type="NCBI Taxonomy" id="77065"/>
    <lineage>
        <taxon>Eukaryota</taxon>
        <taxon>Viridiplantae</taxon>
        <taxon>Streptophyta</taxon>
        <taxon>Embryophyta</taxon>
        <taxon>Tracheophyta</taxon>
        <taxon>Spermatophyta</taxon>
        <taxon>Magnoliopsida</taxon>
        <taxon>eudicotyledons</taxon>
        <taxon>Gunneridae</taxon>
        <taxon>Pentapetalae</taxon>
        <taxon>rosids</taxon>
        <taxon>fabids</taxon>
        <taxon>Malpighiales</taxon>
        <taxon>Salicaceae</taxon>
        <taxon>Saliceae</taxon>
        <taxon>Salix</taxon>
    </lineage>
</organism>
<dbReference type="InterPro" id="IPR043504">
    <property type="entry name" value="Peptidase_S1_PA_chymotrypsin"/>
</dbReference>
<reference evidence="4" key="1">
    <citation type="submission" date="2022-11" db="EMBL/GenBank/DDBJ databases">
        <authorList>
            <person name="Hyden B.L."/>
            <person name="Feng K."/>
            <person name="Yates T."/>
            <person name="Jawdy S."/>
            <person name="Smart L.B."/>
            <person name="Muchero W."/>
        </authorList>
    </citation>
    <scope>NUCLEOTIDE SEQUENCE</scope>
    <source>
        <tissue evidence="4">Shoot tip</tissue>
    </source>
</reference>
<dbReference type="PANTHER" id="PTHR46366">
    <property type="entry name" value="PRO-APOPTOTIC SERINE PROTEASE NMA111"/>
    <property type="match status" value="1"/>
</dbReference>
<sequence>MGDPLERLGSEAEMESLESTMKEELCMEIDPPFKENVATAEDWRKALSKVVPAVVVLRTTACRAFDTESAGASYATGFVVDKRRGIILTNRHVVKAGPVVAEAIFLNREEIPVYPIYRDPVHDFGFFRYDPAAIQFLNYEEIPLAPEAACVGLEIRVVGNDSGEKVSILAGTLARLDRDAPHYKKDGYNDFNTFYMQAASGTKGGSSGSPVIDWQGRAVALNAGSKSSSASAFFLPLERVVRALEFLQKGRNSYSNKWEAVSIPRGTLQVTFVHKGFDETRRLGLQSDTEQIVRHASPLEETGMLVVDSVVPGGPAYTQLEPGDVLVHVVTQFLKLETLLDDSVDQKIVLQIERGGTSLTVNFVVQDLHSITPDYFLEVSGAVIHPLSYQQARNFRFHCGLVYVSEPGYMLFRAGVPRHAIIKKFAGEEISQLDELISVLSKLSRGARVPLEYISYTDRHRRKSVLVTVDRHEWYAPPQIYTRDDSSGLWTAKPAIQPESLQLSSAVNPIGQGVTSQTVVPSGEETHAEHVNLVHSLELADGITTMETSDDHSSEEPHSREESDVGTKKRRVSDLSVNGIAVTDCSLSETGEVKSADSSTMESEISRDYQGAMTVTTNASLAESVIEPTLVMFEVHIPQAIMLDGVHSQHFFGTGVIVYHSQDLGLVAVDRNTVAISASDVMLSFAAFPIEIPGEVVFLHPVHNYALVAYDPSALGAIGASMVRAAELLPEPALHRGDSVCLVGLNRSLHATSRKSIVTNPYAALNISSADCPRYRATNMEVIELDTDFGSSFSGVLTDEQGRVQAIWGSFSTQLKFGCSTSEDHQFVRGIPVYAVSQVLDKIINGAKGLPLLINGVSRPMPLVRILEVELYPTLLSKARSFALERSLGPSSFTCFIDIENACQALDKSGDNDGNLKLTIFRQGREIDLIVGTDVRDGNGTTRVINWCGCIVQDSHPAVRALGFLPEEGHGVYVARWCHGSPVHRYGLYALQWIVEINGKPTPDLDAFLNVTKELGHGEFVRVRTVHLNGKPRVLTLKQDLHYWPTWELRFDPNNAVWRRETIRGLDYSVV</sequence>
<dbReference type="GO" id="GO:0006508">
    <property type="term" value="P:proteolysis"/>
    <property type="evidence" value="ECO:0007669"/>
    <property type="project" value="UniProtKB-KW"/>
</dbReference>
<dbReference type="Gene3D" id="2.30.42.10">
    <property type="match status" value="2"/>
</dbReference>
<evidence type="ECO:0000259" key="3">
    <source>
        <dbReference type="SMART" id="SM00228"/>
    </source>
</evidence>
<gene>
    <name evidence="4" type="ORF">OIU79_002241</name>
</gene>
<evidence type="ECO:0000313" key="4">
    <source>
        <dbReference type="EMBL" id="KAJ6735126.1"/>
    </source>
</evidence>